<dbReference type="GO" id="GO:0019230">
    <property type="term" value="P:proprioception"/>
    <property type="evidence" value="ECO:0007669"/>
    <property type="project" value="TreeGrafter"/>
</dbReference>
<comment type="subcellular location">
    <subcellularLocation>
        <location evidence="1">Membrane</location>
        <topology evidence="1">Multi-pass membrane protein</topology>
    </subcellularLocation>
</comment>
<dbReference type="GO" id="GO:0071683">
    <property type="term" value="C:sensory dendrite"/>
    <property type="evidence" value="ECO:0007669"/>
    <property type="project" value="TreeGrafter"/>
</dbReference>
<evidence type="ECO:0000256" key="4">
    <source>
        <dbReference type="ARBA" id="ARBA00023136"/>
    </source>
</evidence>
<feature type="compositionally biased region" description="Basic and acidic residues" evidence="5">
    <location>
        <begin position="118"/>
        <end position="129"/>
    </location>
</feature>
<dbReference type="InterPro" id="IPR026673">
    <property type="entry name" value="SPEC3/Stum"/>
</dbReference>
<evidence type="ECO:0008006" key="9">
    <source>
        <dbReference type="Google" id="ProtNLM"/>
    </source>
</evidence>
<feature type="compositionally biased region" description="Basic and acidic residues" evidence="5">
    <location>
        <begin position="1"/>
        <end position="21"/>
    </location>
</feature>
<feature type="region of interest" description="Disordered" evidence="5">
    <location>
        <begin position="1"/>
        <end position="64"/>
    </location>
</feature>
<comment type="caution">
    <text evidence="7">The sequence shown here is derived from an EMBL/GenBank/DDBJ whole genome shotgun (WGS) entry which is preliminary data.</text>
</comment>
<organism evidence="7 8">
    <name type="scientific">Mytilus galloprovincialis</name>
    <name type="common">Mediterranean mussel</name>
    <dbReference type="NCBI Taxonomy" id="29158"/>
    <lineage>
        <taxon>Eukaryota</taxon>
        <taxon>Metazoa</taxon>
        <taxon>Spiralia</taxon>
        <taxon>Lophotrochozoa</taxon>
        <taxon>Mollusca</taxon>
        <taxon>Bivalvia</taxon>
        <taxon>Autobranchia</taxon>
        <taxon>Pteriomorphia</taxon>
        <taxon>Mytilida</taxon>
        <taxon>Mytiloidea</taxon>
        <taxon>Mytilidae</taxon>
        <taxon>Mytilinae</taxon>
        <taxon>Mytilus</taxon>
    </lineage>
</organism>
<evidence type="ECO:0000313" key="7">
    <source>
        <dbReference type="EMBL" id="VDI56240.1"/>
    </source>
</evidence>
<dbReference type="OrthoDB" id="361532at2759"/>
<dbReference type="AlphaFoldDB" id="A0A8B6FYY9"/>
<dbReference type="GO" id="GO:0050954">
    <property type="term" value="P:sensory perception of mechanical stimulus"/>
    <property type="evidence" value="ECO:0007669"/>
    <property type="project" value="TreeGrafter"/>
</dbReference>
<dbReference type="PANTHER" id="PTHR21676:SF6">
    <property type="entry name" value="PROTEIN STUM"/>
    <property type="match status" value="1"/>
</dbReference>
<evidence type="ECO:0000256" key="6">
    <source>
        <dbReference type="SAM" id="Phobius"/>
    </source>
</evidence>
<evidence type="ECO:0000313" key="8">
    <source>
        <dbReference type="Proteomes" id="UP000596742"/>
    </source>
</evidence>
<keyword evidence="2 6" id="KW-0812">Transmembrane</keyword>
<keyword evidence="8" id="KW-1185">Reference proteome</keyword>
<evidence type="ECO:0000256" key="5">
    <source>
        <dbReference type="SAM" id="MobiDB-lite"/>
    </source>
</evidence>
<accession>A0A8B6FYY9</accession>
<name>A0A8B6FYY9_MYTGA</name>
<keyword evidence="4 6" id="KW-0472">Membrane</keyword>
<evidence type="ECO:0000256" key="2">
    <source>
        <dbReference type="ARBA" id="ARBA00022692"/>
    </source>
</evidence>
<dbReference type="PANTHER" id="PTHR21676">
    <property type="entry name" value="PROTEIN STUM"/>
    <property type="match status" value="1"/>
</dbReference>
<dbReference type="GO" id="GO:0042330">
    <property type="term" value="P:taxis"/>
    <property type="evidence" value="ECO:0007669"/>
    <property type="project" value="TreeGrafter"/>
</dbReference>
<dbReference type="EMBL" id="UYJE01007592">
    <property type="protein sequence ID" value="VDI56240.1"/>
    <property type="molecule type" value="Genomic_DNA"/>
</dbReference>
<gene>
    <name evidence="7" type="ORF">MGAL_10B039088</name>
</gene>
<keyword evidence="3 6" id="KW-1133">Transmembrane helix</keyword>
<dbReference type="Proteomes" id="UP000596742">
    <property type="component" value="Unassembled WGS sequence"/>
</dbReference>
<evidence type="ECO:0000256" key="1">
    <source>
        <dbReference type="ARBA" id="ARBA00004141"/>
    </source>
</evidence>
<feature type="transmembrane region" description="Helical" evidence="6">
    <location>
        <begin position="256"/>
        <end position="274"/>
    </location>
</feature>
<protein>
    <recommendedName>
        <fullName evidence="9">Protein SPEC3</fullName>
    </recommendedName>
</protein>
<proteinExistence type="predicted"/>
<feature type="region of interest" description="Disordered" evidence="5">
    <location>
        <begin position="96"/>
        <end position="129"/>
    </location>
</feature>
<evidence type="ECO:0000256" key="3">
    <source>
        <dbReference type="ARBA" id="ARBA00022989"/>
    </source>
</evidence>
<dbReference type="GO" id="GO:0016020">
    <property type="term" value="C:membrane"/>
    <property type="evidence" value="ECO:0007669"/>
    <property type="project" value="UniProtKB-SubCell"/>
</dbReference>
<reference evidence="7" key="1">
    <citation type="submission" date="2018-11" db="EMBL/GenBank/DDBJ databases">
        <authorList>
            <person name="Alioto T."/>
            <person name="Alioto T."/>
        </authorList>
    </citation>
    <scope>NUCLEOTIDE SEQUENCE</scope>
</reference>
<sequence>MSVVSEKRTSASARRNTEGKLKLVRSKSKLPSDNLKGKEFEKGTFAERKKEHLKDDKNQNDKEQEQIKVNNMTGDDKCFNDSSTTVDISSIMKCEKSEPNQNGGIPKVTDVSSKTNHVKKEQNEIKKATKKDSEKRILIPKEITRLSIDNQSVLSVDGAIQSTSVPVQIEKPRSIIVPNDSWIMSVIPYLPLGLAVVYLILNIVIPGSGTILSGFSILCCGKCRVQTKDDQRLVTLCVNVCVGVSQLFTVTFLLVGWFWSIAWGVNMVLLAVELNRQKKQKRERDLQANVLNAFGNSMPVKSLFPGMK</sequence>
<dbReference type="Pfam" id="PF15795">
    <property type="entry name" value="Spec3"/>
    <property type="match status" value="1"/>
</dbReference>
<feature type="compositionally biased region" description="Basic and acidic residues" evidence="5">
    <location>
        <begin position="35"/>
        <end position="64"/>
    </location>
</feature>